<proteinExistence type="predicted"/>
<organism evidence="1 2">
    <name type="scientific">Dreissena polymorpha</name>
    <name type="common">Zebra mussel</name>
    <name type="synonym">Mytilus polymorpha</name>
    <dbReference type="NCBI Taxonomy" id="45954"/>
    <lineage>
        <taxon>Eukaryota</taxon>
        <taxon>Metazoa</taxon>
        <taxon>Spiralia</taxon>
        <taxon>Lophotrochozoa</taxon>
        <taxon>Mollusca</taxon>
        <taxon>Bivalvia</taxon>
        <taxon>Autobranchia</taxon>
        <taxon>Heteroconchia</taxon>
        <taxon>Euheterodonta</taxon>
        <taxon>Imparidentia</taxon>
        <taxon>Neoheterodontei</taxon>
        <taxon>Myida</taxon>
        <taxon>Dreissenoidea</taxon>
        <taxon>Dreissenidae</taxon>
        <taxon>Dreissena</taxon>
    </lineage>
</organism>
<comment type="caution">
    <text evidence="1">The sequence shown here is derived from an EMBL/GenBank/DDBJ whole genome shotgun (WGS) entry which is preliminary data.</text>
</comment>
<reference evidence="1" key="1">
    <citation type="journal article" date="2019" name="bioRxiv">
        <title>The Genome of the Zebra Mussel, Dreissena polymorpha: A Resource for Invasive Species Research.</title>
        <authorList>
            <person name="McCartney M.A."/>
            <person name="Auch B."/>
            <person name="Kono T."/>
            <person name="Mallez S."/>
            <person name="Zhang Y."/>
            <person name="Obille A."/>
            <person name="Becker A."/>
            <person name="Abrahante J.E."/>
            <person name="Garbe J."/>
            <person name="Badalamenti J.P."/>
            <person name="Herman A."/>
            <person name="Mangelson H."/>
            <person name="Liachko I."/>
            <person name="Sullivan S."/>
            <person name="Sone E.D."/>
            <person name="Koren S."/>
            <person name="Silverstein K.A.T."/>
            <person name="Beckman K.B."/>
            <person name="Gohl D.M."/>
        </authorList>
    </citation>
    <scope>NUCLEOTIDE SEQUENCE</scope>
    <source>
        <strain evidence="1">Duluth1</strain>
        <tissue evidence="1">Whole animal</tissue>
    </source>
</reference>
<keyword evidence="2" id="KW-1185">Reference proteome</keyword>
<protein>
    <submittedName>
        <fullName evidence="1">Uncharacterized protein</fullName>
    </submittedName>
</protein>
<dbReference type="Proteomes" id="UP000828390">
    <property type="component" value="Unassembled WGS sequence"/>
</dbReference>
<gene>
    <name evidence="1" type="ORF">DPMN_092139</name>
</gene>
<sequence>MGGERESTHLFVTKYVCLWRKCWGHHCSTRSGANEVRHKECAVAQWQNMSCETIDYDVEDLLMSSFEDEVSMFSARSVL</sequence>
<dbReference type="EMBL" id="JAIWYP010000003">
    <property type="protein sequence ID" value="KAH3849736.1"/>
    <property type="molecule type" value="Genomic_DNA"/>
</dbReference>
<accession>A0A9D4QZR1</accession>
<dbReference type="AlphaFoldDB" id="A0A9D4QZR1"/>
<reference evidence="1" key="2">
    <citation type="submission" date="2020-11" db="EMBL/GenBank/DDBJ databases">
        <authorList>
            <person name="McCartney M.A."/>
            <person name="Auch B."/>
            <person name="Kono T."/>
            <person name="Mallez S."/>
            <person name="Becker A."/>
            <person name="Gohl D.M."/>
            <person name="Silverstein K.A.T."/>
            <person name="Koren S."/>
            <person name="Bechman K.B."/>
            <person name="Herman A."/>
            <person name="Abrahante J.E."/>
            <person name="Garbe J."/>
        </authorList>
    </citation>
    <scope>NUCLEOTIDE SEQUENCE</scope>
    <source>
        <strain evidence="1">Duluth1</strain>
        <tissue evidence="1">Whole animal</tissue>
    </source>
</reference>
<name>A0A9D4QZR1_DREPO</name>
<evidence type="ECO:0000313" key="1">
    <source>
        <dbReference type="EMBL" id="KAH3849736.1"/>
    </source>
</evidence>
<evidence type="ECO:0000313" key="2">
    <source>
        <dbReference type="Proteomes" id="UP000828390"/>
    </source>
</evidence>